<evidence type="ECO:0000256" key="1">
    <source>
        <dbReference type="SAM" id="Coils"/>
    </source>
</evidence>
<dbReference type="InterPro" id="IPR039282">
    <property type="entry name" value="LSU"/>
</dbReference>
<dbReference type="EMBL" id="JAMYWD010000012">
    <property type="protein sequence ID" value="KAJ4952251.1"/>
    <property type="molecule type" value="Genomic_DNA"/>
</dbReference>
<keyword evidence="4" id="KW-1185">Reference proteome</keyword>
<dbReference type="OrthoDB" id="1888446at2759"/>
<dbReference type="GO" id="GO:0098869">
    <property type="term" value="P:cellular oxidant detoxification"/>
    <property type="evidence" value="ECO:0007669"/>
    <property type="project" value="InterPro"/>
</dbReference>
<sequence>MAPSIAALAAPPANRQELCSRCPPTKKGETKSVVAEEALKERNQQLQRELKKSLEREEKMRKELQSTSQRLRAVEEAEERLCFQLGELEVEALEQARAYHAEIRSLMDQLSKAHKLLQASNHTLIV</sequence>
<comment type="caution">
    <text evidence="3">The sequence shown here is derived from an EMBL/GenBank/DDBJ whole genome shotgun (WGS) entry which is preliminary data.</text>
</comment>
<evidence type="ECO:0000313" key="4">
    <source>
        <dbReference type="Proteomes" id="UP001141806"/>
    </source>
</evidence>
<keyword evidence="1" id="KW-0175">Coiled coil</keyword>
<dbReference type="PANTHER" id="PTHR34283">
    <property type="entry name" value="PROTEIN RESPONSE TO LOW SULFUR 1"/>
    <property type="match status" value="1"/>
</dbReference>
<dbReference type="PANTHER" id="PTHR34283:SF1">
    <property type="entry name" value="PROTEIN RESPONSE TO LOW SULFUR 1"/>
    <property type="match status" value="1"/>
</dbReference>
<dbReference type="Proteomes" id="UP001141806">
    <property type="component" value="Unassembled WGS sequence"/>
</dbReference>
<gene>
    <name evidence="3" type="ORF">NE237_029083</name>
</gene>
<protein>
    <submittedName>
        <fullName evidence="3">Uncharacterized protein</fullName>
    </submittedName>
</protein>
<proteinExistence type="predicted"/>
<reference evidence="3" key="1">
    <citation type="journal article" date="2023" name="Plant J.">
        <title>The genome of the king protea, Protea cynaroides.</title>
        <authorList>
            <person name="Chang J."/>
            <person name="Duong T.A."/>
            <person name="Schoeman C."/>
            <person name="Ma X."/>
            <person name="Roodt D."/>
            <person name="Barker N."/>
            <person name="Li Z."/>
            <person name="Van de Peer Y."/>
            <person name="Mizrachi E."/>
        </authorList>
    </citation>
    <scope>NUCLEOTIDE SEQUENCE</scope>
    <source>
        <tissue evidence="3">Young leaves</tissue>
    </source>
</reference>
<accession>A0A9Q0GQI4</accession>
<evidence type="ECO:0000256" key="2">
    <source>
        <dbReference type="SAM" id="MobiDB-lite"/>
    </source>
</evidence>
<dbReference type="AlphaFoldDB" id="A0A9Q0GQI4"/>
<feature type="region of interest" description="Disordered" evidence="2">
    <location>
        <begin position="1"/>
        <end position="31"/>
    </location>
</feature>
<evidence type="ECO:0000313" key="3">
    <source>
        <dbReference type="EMBL" id="KAJ4952251.1"/>
    </source>
</evidence>
<feature type="compositionally biased region" description="Low complexity" evidence="2">
    <location>
        <begin position="1"/>
        <end position="13"/>
    </location>
</feature>
<organism evidence="3 4">
    <name type="scientific">Protea cynaroides</name>
    <dbReference type="NCBI Taxonomy" id="273540"/>
    <lineage>
        <taxon>Eukaryota</taxon>
        <taxon>Viridiplantae</taxon>
        <taxon>Streptophyta</taxon>
        <taxon>Embryophyta</taxon>
        <taxon>Tracheophyta</taxon>
        <taxon>Spermatophyta</taxon>
        <taxon>Magnoliopsida</taxon>
        <taxon>Proteales</taxon>
        <taxon>Proteaceae</taxon>
        <taxon>Protea</taxon>
    </lineage>
</organism>
<name>A0A9Q0GQI4_9MAGN</name>
<feature type="coiled-coil region" evidence="1">
    <location>
        <begin position="36"/>
        <end position="77"/>
    </location>
</feature>